<evidence type="ECO:0000313" key="2">
    <source>
        <dbReference type="Ensembl" id="ENSMSIP00000027633.1"/>
    </source>
</evidence>
<dbReference type="Ensembl" id="ENSMSIT00000034852.1">
    <property type="protein sequence ID" value="ENSMSIP00000027633.1"/>
    <property type="gene ID" value="ENSMSIG00000023314.1"/>
</dbReference>
<dbReference type="AlphaFoldDB" id="A0A8C6HV48"/>
<keyword evidence="1" id="KW-0812">Transmembrane</keyword>
<keyword evidence="3" id="KW-1185">Reference proteome</keyword>
<protein>
    <submittedName>
        <fullName evidence="2">Uncharacterized protein</fullName>
    </submittedName>
</protein>
<accession>A0A8C6HV48</accession>
<organism evidence="2 3">
    <name type="scientific">Mus spicilegus</name>
    <name type="common">Mound-building mouse</name>
    <dbReference type="NCBI Taxonomy" id="10103"/>
    <lineage>
        <taxon>Eukaryota</taxon>
        <taxon>Metazoa</taxon>
        <taxon>Chordata</taxon>
        <taxon>Craniata</taxon>
        <taxon>Vertebrata</taxon>
        <taxon>Euteleostomi</taxon>
        <taxon>Mammalia</taxon>
        <taxon>Eutheria</taxon>
        <taxon>Euarchontoglires</taxon>
        <taxon>Glires</taxon>
        <taxon>Rodentia</taxon>
        <taxon>Myomorpha</taxon>
        <taxon>Muroidea</taxon>
        <taxon>Muridae</taxon>
        <taxon>Murinae</taxon>
        <taxon>Mus</taxon>
        <taxon>Mus</taxon>
    </lineage>
</organism>
<name>A0A8C6HV48_MUSSI</name>
<evidence type="ECO:0000313" key="3">
    <source>
        <dbReference type="Proteomes" id="UP000694415"/>
    </source>
</evidence>
<keyword evidence="1" id="KW-0472">Membrane</keyword>
<reference evidence="2" key="1">
    <citation type="submission" date="2025-08" db="UniProtKB">
        <authorList>
            <consortium name="Ensembl"/>
        </authorList>
    </citation>
    <scope>IDENTIFICATION</scope>
</reference>
<proteinExistence type="predicted"/>
<keyword evidence="1" id="KW-1133">Transmembrane helix</keyword>
<feature type="transmembrane region" description="Helical" evidence="1">
    <location>
        <begin position="20"/>
        <end position="41"/>
    </location>
</feature>
<sequence length="90" mass="10355">TCLDSRWLPNRKYPCDLGVAWQQHLSLCAFLGQGFVVFLLYKVCLKPPPRRVSFYAVVRESKGKRNCDIFCCQFVGGPCYHGFTSKWGLF</sequence>
<evidence type="ECO:0000256" key="1">
    <source>
        <dbReference type="SAM" id="Phobius"/>
    </source>
</evidence>
<dbReference type="Proteomes" id="UP000694415">
    <property type="component" value="Unplaced"/>
</dbReference>
<reference evidence="2" key="2">
    <citation type="submission" date="2025-09" db="UniProtKB">
        <authorList>
            <consortium name="Ensembl"/>
        </authorList>
    </citation>
    <scope>IDENTIFICATION</scope>
</reference>